<accession>A0A7Y4L418</accession>
<keyword evidence="1" id="KW-0812">Transmembrane</keyword>
<feature type="transmembrane region" description="Helical" evidence="1">
    <location>
        <begin position="7"/>
        <end position="27"/>
    </location>
</feature>
<keyword evidence="4" id="KW-1185">Reference proteome</keyword>
<organism evidence="3 4">
    <name type="scientific">Kribbella sandramycini</name>
    <dbReference type="NCBI Taxonomy" id="60450"/>
    <lineage>
        <taxon>Bacteria</taxon>
        <taxon>Bacillati</taxon>
        <taxon>Actinomycetota</taxon>
        <taxon>Actinomycetes</taxon>
        <taxon>Propionibacteriales</taxon>
        <taxon>Kribbellaceae</taxon>
        <taxon>Kribbella</taxon>
    </lineage>
</organism>
<evidence type="ECO:0000313" key="5">
    <source>
        <dbReference type="Proteomes" id="UP000553957"/>
    </source>
</evidence>
<dbReference type="EMBL" id="JABJRC010000007">
    <property type="protein sequence ID" value="NOL43945.1"/>
    <property type="molecule type" value="Genomic_DNA"/>
</dbReference>
<feature type="transmembrane region" description="Helical" evidence="1">
    <location>
        <begin position="39"/>
        <end position="58"/>
    </location>
</feature>
<feature type="transmembrane region" description="Helical" evidence="1">
    <location>
        <begin position="70"/>
        <end position="88"/>
    </location>
</feature>
<feature type="transmembrane region" description="Helical" evidence="1">
    <location>
        <begin position="94"/>
        <end position="114"/>
    </location>
</feature>
<feature type="transmembrane region" description="Helical" evidence="1">
    <location>
        <begin position="315"/>
        <end position="341"/>
    </location>
</feature>
<evidence type="ECO:0000313" key="2">
    <source>
        <dbReference type="EMBL" id="MBB6570814.1"/>
    </source>
</evidence>
<keyword evidence="1" id="KW-0472">Membrane</keyword>
<dbReference type="RefSeq" id="WP_171677182.1">
    <property type="nucleotide sequence ID" value="NZ_BAAAGT010000005.1"/>
</dbReference>
<name>A0A7Y4L418_9ACTN</name>
<comment type="caution">
    <text evidence="3">The sequence shown here is derived from an EMBL/GenBank/DDBJ whole genome shotgun (WGS) entry which is preliminary data.</text>
</comment>
<proteinExistence type="predicted"/>
<dbReference type="EMBL" id="JACHKF010000001">
    <property type="protein sequence ID" value="MBB6570814.1"/>
    <property type="molecule type" value="Genomic_DNA"/>
</dbReference>
<keyword evidence="1" id="KW-1133">Transmembrane helix</keyword>
<evidence type="ECO:0000256" key="1">
    <source>
        <dbReference type="SAM" id="Phobius"/>
    </source>
</evidence>
<gene>
    <name evidence="2" type="ORF">HNR71_006451</name>
    <name evidence="3" type="ORF">HPO96_27220</name>
</gene>
<protein>
    <submittedName>
        <fullName evidence="3">Uncharacterized protein</fullName>
    </submittedName>
</protein>
<sequence length="343" mass="37787">MREKVAGYVVAGCMLFLHFTLTLGLMFMPGQVGADWPGWQSTMFLVGITVVPAAMWLIIMSSGGLATARWISAVAVGGVLLRVLWTAYDGGWSATVAVLPVLLFLLGIAVWLVYTWPRSSRPLRDLAARHGWQLEEARKLNLPELPAPVGRAWSVRDAVRTPSGGVAFEVRWLQWHWLIAHRRRLSVFVRILDVALPPFEVRPGGLARSDLELESGEFNRSFDVLGDNPRYLMATLHPRNLQTLLDARPISLAVNRAALVLSDDGPLTDSLTRGLTALDRLTIPPHVAEDYGQYRGTTPGRGLRFRLPDLPANVVLARLFFFAAGLLGLTYLSCLAAVQIYGA</sequence>
<reference evidence="2 5" key="2">
    <citation type="submission" date="2020-08" db="EMBL/GenBank/DDBJ databases">
        <title>Sequencing the genomes of 1000 actinobacteria strains.</title>
        <authorList>
            <person name="Klenk H.-P."/>
        </authorList>
    </citation>
    <scope>NUCLEOTIDE SEQUENCE [LARGE SCALE GENOMIC DNA]</scope>
    <source>
        <strain evidence="2 5">DSM 15626</strain>
    </source>
</reference>
<dbReference type="AlphaFoldDB" id="A0A7Y4L418"/>
<reference evidence="3 4" key="1">
    <citation type="submission" date="2020-05" db="EMBL/GenBank/DDBJ databases">
        <title>Genome sequence of Kribbella sandramycini ATCC 39419.</title>
        <authorList>
            <person name="Maclea K.S."/>
            <person name="Fair J.L."/>
        </authorList>
    </citation>
    <scope>NUCLEOTIDE SEQUENCE [LARGE SCALE GENOMIC DNA]</scope>
    <source>
        <strain evidence="3 4">ATCC 39419</strain>
    </source>
</reference>
<dbReference type="Proteomes" id="UP000534306">
    <property type="component" value="Unassembled WGS sequence"/>
</dbReference>
<dbReference type="Proteomes" id="UP000553957">
    <property type="component" value="Unassembled WGS sequence"/>
</dbReference>
<evidence type="ECO:0000313" key="4">
    <source>
        <dbReference type="Proteomes" id="UP000534306"/>
    </source>
</evidence>
<evidence type="ECO:0000313" key="3">
    <source>
        <dbReference type="EMBL" id="NOL43945.1"/>
    </source>
</evidence>